<keyword evidence="6" id="KW-0067">ATP-binding</keyword>
<dbReference type="InterPro" id="IPR005702">
    <property type="entry name" value="Wzc-like_C"/>
</dbReference>
<dbReference type="FunFam" id="3.40.50.300:FF:000527">
    <property type="entry name" value="Tyrosine-protein kinase etk"/>
    <property type="match status" value="1"/>
</dbReference>
<keyword evidence="7" id="KW-0829">Tyrosine-protein kinase</keyword>
<dbReference type="Pfam" id="PF13614">
    <property type="entry name" value="AAA_31"/>
    <property type="match status" value="1"/>
</dbReference>
<feature type="domain" description="AAA" evidence="9">
    <location>
        <begin position="41"/>
        <end position="202"/>
    </location>
</feature>
<gene>
    <name evidence="10" type="ORF">CNY62_06970</name>
</gene>
<dbReference type="NCBIfam" id="TIGR01007">
    <property type="entry name" value="eps_fam"/>
    <property type="match status" value="1"/>
</dbReference>
<dbReference type="GO" id="GO:0005886">
    <property type="term" value="C:plasma membrane"/>
    <property type="evidence" value="ECO:0007669"/>
    <property type="project" value="UniProtKB-ARBA"/>
</dbReference>
<dbReference type="InterPro" id="IPR025669">
    <property type="entry name" value="AAA_dom"/>
</dbReference>
<evidence type="ECO:0000313" key="10">
    <source>
        <dbReference type="EMBL" id="ATF26151.1"/>
    </source>
</evidence>
<dbReference type="GO" id="GO:0042802">
    <property type="term" value="F:identical protein binding"/>
    <property type="evidence" value="ECO:0007669"/>
    <property type="project" value="UniProtKB-ARBA"/>
</dbReference>
<dbReference type="OrthoDB" id="9794577at2"/>
<accession>A0A1D2LG11</accession>
<evidence type="ECO:0000259" key="9">
    <source>
        <dbReference type="Pfam" id="PF13614"/>
    </source>
</evidence>
<proteinExistence type="inferred from homology"/>
<evidence type="ECO:0000256" key="6">
    <source>
        <dbReference type="ARBA" id="ARBA00022840"/>
    </source>
</evidence>
<dbReference type="InterPro" id="IPR027417">
    <property type="entry name" value="P-loop_NTPase"/>
</dbReference>
<sequence length="221" mass="24527">MKRKLKQNLITFYNSKSPVSEQIKAVRTSLNFATIDQDAQVILITSPTPSSGKSVVSSNLAVSYAQQDKKVLIIDGDLRKATQHYQFKADPYRGLSSLLIGKLSIADAIQETFVPNLSVLTSGPMPPNPAELLSTNKLDTLMDEFKKSFDIIIIDTPPVINLTDAVVISRVADGIILVVRANHTQKNEVSRSVEILKTTNKKLFGTILNDAKYEVSDYYYY</sequence>
<dbReference type="EMBL" id="CP023483">
    <property type="protein sequence ID" value="ATF26151.1"/>
    <property type="molecule type" value="Genomic_DNA"/>
</dbReference>
<evidence type="ECO:0000256" key="2">
    <source>
        <dbReference type="ARBA" id="ARBA00011903"/>
    </source>
</evidence>
<evidence type="ECO:0000256" key="3">
    <source>
        <dbReference type="ARBA" id="ARBA00022679"/>
    </source>
</evidence>
<comment type="similarity">
    <text evidence="1">Belongs to the CpsD/CapB family.</text>
</comment>
<name>A0A1D2LG11_BROTH</name>
<dbReference type="PANTHER" id="PTHR32309">
    <property type="entry name" value="TYROSINE-PROTEIN KINASE"/>
    <property type="match status" value="1"/>
</dbReference>
<dbReference type="GO" id="GO:0004715">
    <property type="term" value="F:non-membrane spanning protein tyrosine kinase activity"/>
    <property type="evidence" value="ECO:0007669"/>
    <property type="project" value="UniProtKB-EC"/>
</dbReference>
<keyword evidence="5" id="KW-0418">Kinase</keyword>
<comment type="catalytic activity">
    <reaction evidence="8">
        <text>L-tyrosyl-[protein] + ATP = O-phospho-L-tyrosyl-[protein] + ADP + H(+)</text>
        <dbReference type="Rhea" id="RHEA:10596"/>
        <dbReference type="Rhea" id="RHEA-COMP:10136"/>
        <dbReference type="Rhea" id="RHEA-COMP:20101"/>
        <dbReference type="ChEBI" id="CHEBI:15378"/>
        <dbReference type="ChEBI" id="CHEBI:30616"/>
        <dbReference type="ChEBI" id="CHEBI:46858"/>
        <dbReference type="ChEBI" id="CHEBI:61978"/>
        <dbReference type="ChEBI" id="CHEBI:456216"/>
        <dbReference type="EC" id="2.7.10.2"/>
    </reaction>
</comment>
<protein>
    <recommendedName>
        <fullName evidence="2">non-specific protein-tyrosine kinase</fullName>
        <ecNumber evidence="2">2.7.10.2</ecNumber>
    </recommendedName>
</protein>
<dbReference type="InterPro" id="IPR050445">
    <property type="entry name" value="Bact_polysacc_biosynth/exp"/>
</dbReference>
<reference evidence="10 11" key="1">
    <citation type="submission" date="2017-09" db="EMBL/GenBank/DDBJ databases">
        <title>Complete Genome Sequences of Two Strains of the Meat Spoilage Bacterium Brochothrix thermosphacta Isolated from Ground Chicken.</title>
        <authorList>
            <person name="Paoli G.C."/>
            <person name="Wijey C."/>
            <person name="Chen C.-Y."/>
            <person name="Nguyen L."/>
            <person name="Yan X."/>
            <person name="Irwin P.L."/>
        </authorList>
    </citation>
    <scope>NUCLEOTIDE SEQUENCE [LARGE SCALE GENOMIC DNA]</scope>
    <source>
        <strain evidence="10 11">BI</strain>
    </source>
</reference>
<dbReference type="Gene3D" id="3.40.50.300">
    <property type="entry name" value="P-loop containing nucleotide triphosphate hydrolases"/>
    <property type="match status" value="1"/>
</dbReference>
<dbReference type="PANTHER" id="PTHR32309:SF13">
    <property type="entry name" value="FERRIC ENTEROBACTIN TRANSPORT PROTEIN FEPE"/>
    <property type="match status" value="1"/>
</dbReference>
<dbReference type="STRING" id="2756.BFR44_09920"/>
<dbReference type="RefSeq" id="WP_069125932.1">
    <property type="nucleotide sequence ID" value="NZ_CP023483.1"/>
</dbReference>
<organism evidence="10 11">
    <name type="scientific">Brochothrix thermosphacta</name>
    <name type="common">Microbacterium thermosphactum</name>
    <dbReference type="NCBI Taxonomy" id="2756"/>
    <lineage>
        <taxon>Bacteria</taxon>
        <taxon>Bacillati</taxon>
        <taxon>Bacillota</taxon>
        <taxon>Bacilli</taxon>
        <taxon>Bacillales</taxon>
        <taxon>Listeriaceae</taxon>
        <taxon>Brochothrix</taxon>
    </lineage>
</organism>
<dbReference type="SUPFAM" id="SSF52540">
    <property type="entry name" value="P-loop containing nucleoside triphosphate hydrolases"/>
    <property type="match status" value="1"/>
</dbReference>
<evidence type="ECO:0000256" key="7">
    <source>
        <dbReference type="ARBA" id="ARBA00023137"/>
    </source>
</evidence>
<evidence type="ECO:0000256" key="8">
    <source>
        <dbReference type="ARBA" id="ARBA00051245"/>
    </source>
</evidence>
<dbReference type="AlphaFoldDB" id="A0A1D2LG11"/>
<evidence type="ECO:0000256" key="4">
    <source>
        <dbReference type="ARBA" id="ARBA00022741"/>
    </source>
</evidence>
<dbReference type="KEGG" id="bths:CNY62_06970"/>
<evidence type="ECO:0000256" key="5">
    <source>
        <dbReference type="ARBA" id="ARBA00022777"/>
    </source>
</evidence>
<keyword evidence="11" id="KW-1185">Reference proteome</keyword>
<dbReference type="EC" id="2.7.10.2" evidence="2"/>
<dbReference type="Proteomes" id="UP000243591">
    <property type="component" value="Chromosome"/>
</dbReference>
<evidence type="ECO:0000256" key="1">
    <source>
        <dbReference type="ARBA" id="ARBA00007316"/>
    </source>
</evidence>
<dbReference type="GO" id="GO:0005524">
    <property type="term" value="F:ATP binding"/>
    <property type="evidence" value="ECO:0007669"/>
    <property type="project" value="UniProtKB-KW"/>
</dbReference>
<keyword evidence="4" id="KW-0547">Nucleotide-binding</keyword>
<evidence type="ECO:0000313" key="11">
    <source>
        <dbReference type="Proteomes" id="UP000243591"/>
    </source>
</evidence>
<keyword evidence="3" id="KW-0808">Transferase</keyword>
<dbReference type="CDD" id="cd05387">
    <property type="entry name" value="BY-kinase"/>
    <property type="match status" value="1"/>
</dbReference>